<name>Q0UD35_PHANO</name>
<feature type="domain" description="XPG-I" evidence="2">
    <location>
        <begin position="119"/>
        <end position="188"/>
    </location>
</feature>
<dbReference type="GO" id="GO:0017108">
    <property type="term" value="F:5'-flap endonuclease activity"/>
    <property type="evidence" value="ECO:0000318"/>
    <property type="project" value="GO_Central"/>
</dbReference>
<dbReference type="InParanoid" id="Q0UD35"/>
<dbReference type="SMART" id="SM00484">
    <property type="entry name" value="XPGI"/>
    <property type="match status" value="1"/>
</dbReference>
<sequence>MGIPQLFDVIKDHEEVVPIAQLAEDHHRRYGRPLRIAIDEADWRFNNLTQAQVYAIRDTSDMAYQGQEKTMFYRICRFLTLNIQLIFVFDGPSRPWKNGKRGQGKIDYRERDLLKEVLRCFGIAFHEAPGEAEAECARLQILGLVDAVWSQDSDSIMFGCTLWIRDDRVVKEKGTTDRSKRNTQKSKKTARVYNSPKVSADEVLQKNAKLNLDYLRPIDELKLLEVTSSRFNIWGRLYSSVAPEVVNSIRMVKQKAGQTDRGPVFERKLSFSPFGVTTLRREDFEGDRFGYWNGDRTTLFDPEHRVEKCEMPNYWLQKALPPDVLDPPPAVPKSRSKKRRQQAEASSEPAETVGAIIKKARKAPRSNATGRQSSPTKTSAPPYVTPTRQSRPKRPIDRTEDVVEISDSDEELRLPPSRRLQKSLARSDVSRVVDLGSPSSSDEAADIIARRMSQKAAGLQRPDRVDHTRPVSPIGLHDIEDVRDFQFALRMSVRERNAAPSIPGERCLNSSSNPGMPTYNDSIPEQPFRVSRGERQSMSFNVHAEPLSGGNEDLTETLREHATFGAYNSPAARIEFLSTASRKQADTMHSSSHVSQKNSASLEPAIAHNAHLTSPTLDNIRAARLKHFQSSGAVTPTNDDQPGITQPNMTPRRPVPSAFFGLAGTDCIDLTDD</sequence>
<feature type="compositionally biased region" description="Polar residues" evidence="1">
    <location>
        <begin position="366"/>
        <end position="379"/>
    </location>
</feature>
<feature type="compositionally biased region" description="Basic residues" evidence="1">
    <location>
        <begin position="181"/>
        <end position="190"/>
    </location>
</feature>
<dbReference type="eggNOG" id="KOG2519">
    <property type="taxonomic scope" value="Eukaryota"/>
</dbReference>
<feature type="compositionally biased region" description="Polar residues" evidence="1">
    <location>
        <begin position="632"/>
        <end position="649"/>
    </location>
</feature>
<evidence type="ECO:0000256" key="1">
    <source>
        <dbReference type="SAM" id="MobiDB-lite"/>
    </source>
</evidence>
<dbReference type="InterPro" id="IPR006084">
    <property type="entry name" value="XPG/Rad2"/>
</dbReference>
<dbReference type="InterPro" id="IPR006085">
    <property type="entry name" value="XPG_DNA_repair_N"/>
</dbReference>
<dbReference type="RefSeq" id="XP_001800605.1">
    <property type="nucleotide sequence ID" value="XM_001800553.1"/>
</dbReference>
<evidence type="ECO:0008006" key="6">
    <source>
        <dbReference type="Google" id="ProtNLM"/>
    </source>
</evidence>
<dbReference type="InterPro" id="IPR029060">
    <property type="entry name" value="PIN-like_dom_sf"/>
</dbReference>
<dbReference type="SMART" id="SM00485">
    <property type="entry name" value="XPGN"/>
    <property type="match status" value="1"/>
</dbReference>
<gene>
    <name evidence="4" type="ORF">SNOG_10329</name>
</gene>
<dbReference type="VEuPathDB" id="FungiDB:JI435_115520"/>
<dbReference type="InterPro" id="IPR006086">
    <property type="entry name" value="XPG-I_dom"/>
</dbReference>
<dbReference type="HOGENOM" id="CLU_377948_0_0_1"/>
<dbReference type="SUPFAM" id="SSF88723">
    <property type="entry name" value="PIN domain-like"/>
    <property type="match status" value="1"/>
</dbReference>
<dbReference type="GeneID" id="5977511"/>
<evidence type="ECO:0000313" key="4">
    <source>
        <dbReference type="EMBL" id="EAT82664.1"/>
    </source>
</evidence>
<dbReference type="CDD" id="cd09870">
    <property type="entry name" value="PIN_YEN1"/>
    <property type="match status" value="1"/>
</dbReference>
<feature type="region of interest" description="Disordered" evidence="1">
    <location>
        <begin position="173"/>
        <end position="192"/>
    </location>
</feature>
<reference evidence="5" key="1">
    <citation type="journal article" date="2007" name="Plant Cell">
        <title>Dothideomycete-plant interactions illuminated by genome sequencing and EST analysis of the wheat pathogen Stagonospora nodorum.</title>
        <authorList>
            <person name="Hane J.K."/>
            <person name="Lowe R.G."/>
            <person name="Solomon P.S."/>
            <person name="Tan K.C."/>
            <person name="Schoch C.L."/>
            <person name="Spatafora J.W."/>
            <person name="Crous P.W."/>
            <person name="Kodira C."/>
            <person name="Birren B.W."/>
            <person name="Galagan J.E."/>
            <person name="Torriani S.F."/>
            <person name="McDonald B.A."/>
            <person name="Oliver R.P."/>
        </authorList>
    </citation>
    <scope>NUCLEOTIDE SEQUENCE [LARGE SCALE GENOMIC DNA]</scope>
    <source>
        <strain evidence="5">SN15 / ATCC MYA-4574 / FGSC 10173</strain>
    </source>
</reference>
<dbReference type="VEuPathDB" id="FungiDB:JI435_103290"/>
<feature type="domain" description="XPG N-terminal" evidence="3">
    <location>
        <begin position="1"/>
        <end position="111"/>
    </location>
</feature>
<dbReference type="PANTHER" id="PTHR11081">
    <property type="entry name" value="FLAP ENDONUCLEASE FAMILY MEMBER"/>
    <property type="match status" value="1"/>
</dbReference>
<evidence type="ECO:0000259" key="2">
    <source>
        <dbReference type="SMART" id="SM00484"/>
    </source>
</evidence>
<dbReference type="Pfam" id="PF00752">
    <property type="entry name" value="XPG_N"/>
    <property type="match status" value="1"/>
</dbReference>
<feature type="region of interest" description="Disordered" evidence="1">
    <location>
        <begin position="632"/>
        <end position="653"/>
    </location>
</feature>
<dbReference type="Gene3D" id="3.40.50.1010">
    <property type="entry name" value="5'-nuclease"/>
    <property type="match status" value="1"/>
</dbReference>
<protein>
    <recommendedName>
        <fullName evidence="6">XPG-I domain-containing protein</fullName>
    </recommendedName>
</protein>
<dbReference type="Proteomes" id="UP000001055">
    <property type="component" value="Unassembled WGS sequence"/>
</dbReference>
<evidence type="ECO:0000259" key="3">
    <source>
        <dbReference type="SMART" id="SM00485"/>
    </source>
</evidence>
<dbReference type="PRINTS" id="PR00853">
    <property type="entry name" value="XPGRADSUPER"/>
</dbReference>
<dbReference type="PANTHER" id="PTHR11081:SF62">
    <property type="entry name" value="XPG-I DOMAIN-CONTAINING PROTEIN"/>
    <property type="match status" value="1"/>
</dbReference>
<dbReference type="Pfam" id="PF00867">
    <property type="entry name" value="XPG_I"/>
    <property type="match status" value="1"/>
</dbReference>
<accession>Q0UD35</accession>
<dbReference type="KEGG" id="pno:SNOG_10329"/>
<dbReference type="EMBL" id="CH445340">
    <property type="protein sequence ID" value="EAT82664.1"/>
    <property type="molecule type" value="Genomic_DNA"/>
</dbReference>
<dbReference type="GO" id="GO:0006974">
    <property type="term" value="P:DNA damage response"/>
    <property type="evidence" value="ECO:0007669"/>
    <property type="project" value="UniProtKB-ARBA"/>
</dbReference>
<organism evidence="4 5">
    <name type="scientific">Phaeosphaeria nodorum (strain SN15 / ATCC MYA-4574 / FGSC 10173)</name>
    <name type="common">Glume blotch fungus</name>
    <name type="synonym">Parastagonospora nodorum</name>
    <dbReference type="NCBI Taxonomy" id="321614"/>
    <lineage>
        <taxon>Eukaryota</taxon>
        <taxon>Fungi</taxon>
        <taxon>Dikarya</taxon>
        <taxon>Ascomycota</taxon>
        <taxon>Pezizomycotina</taxon>
        <taxon>Dothideomycetes</taxon>
        <taxon>Pleosporomycetidae</taxon>
        <taxon>Pleosporales</taxon>
        <taxon>Pleosporineae</taxon>
        <taxon>Phaeosphaeriaceae</taxon>
        <taxon>Parastagonospora</taxon>
    </lineage>
</organism>
<evidence type="ECO:0000313" key="5">
    <source>
        <dbReference type="Proteomes" id="UP000001055"/>
    </source>
</evidence>
<dbReference type="STRING" id="321614.Q0UD35"/>
<proteinExistence type="predicted"/>
<dbReference type="AlphaFoldDB" id="Q0UD35"/>
<feature type="region of interest" description="Disordered" evidence="1">
    <location>
        <begin position="319"/>
        <end position="410"/>
    </location>
</feature>